<evidence type="ECO:0000256" key="3">
    <source>
        <dbReference type="ARBA" id="ARBA00007321"/>
    </source>
</evidence>
<reference evidence="8" key="2">
    <citation type="submission" date="2023-05" db="EMBL/GenBank/DDBJ databases">
        <authorList>
            <consortium name="Lawrence Berkeley National Laboratory"/>
            <person name="Steindorff A."/>
            <person name="Hensen N."/>
            <person name="Bonometti L."/>
            <person name="Westerberg I."/>
            <person name="Brannstrom I.O."/>
            <person name="Guillou S."/>
            <person name="Cros-Aarteil S."/>
            <person name="Calhoun S."/>
            <person name="Haridas S."/>
            <person name="Kuo A."/>
            <person name="Mondo S."/>
            <person name="Pangilinan J."/>
            <person name="Riley R."/>
            <person name="Labutti K."/>
            <person name="Andreopoulos B."/>
            <person name="Lipzen A."/>
            <person name="Chen C."/>
            <person name="Yanf M."/>
            <person name="Daum C."/>
            <person name="Ng V."/>
            <person name="Clum A."/>
            <person name="Ohm R."/>
            <person name="Martin F."/>
            <person name="Silar P."/>
            <person name="Natvig D."/>
            <person name="Lalanne C."/>
            <person name="Gautier V."/>
            <person name="Ament-Velasquez S.L."/>
            <person name="Kruys A."/>
            <person name="Hutchinson M.I."/>
            <person name="Powell A.J."/>
            <person name="Barry K."/>
            <person name="Miller A.N."/>
            <person name="Grigoriev I.V."/>
            <person name="Debuchy R."/>
            <person name="Gladieux P."/>
            <person name="Thoren M.H."/>
            <person name="Johannesson H."/>
        </authorList>
    </citation>
    <scope>NUCLEOTIDE SEQUENCE</scope>
    <source>
        <strain evidence="8">CBS 359.72</strain>
    </source>
</reference>
<feature type="region of interest" description="Disordered" evidence="7">
    <location>
        <begin position="169"/>
        <end position="198"/>
    </location>
</feature>
<dbReference type="EMBL" id="MU857631">
    <property type="protein sequence ID" value="KAK4248874.1"/>
    <property type="molecule type" value="Genomic_DNA"/>
</dbReference>
<feature type="region of interest" description="Disordered" evidence="7">
    <location>
        <begin position="36"/>
        <end position="70"/>
    </location>
</feature>
<organism evidence="8 9">
    <name type="scientific">Corynascus novoguineensis</name>
    <dbReference type="NCBI Taxonomy" id="1126955"/>
    <lineage>
        <taxon>Eukaryota</taxon>
        <taxon>Fungi</taxon>
        <taxon>Dikarya</taxon>
        <taxon>Ascomycota</taxon>
        <taxon>Pezizomycotina</taxon>
        <taxon>Sordariomycetes</taxon>
        <taxon>Sordariomycetidae</taxon>
        <taxon>Sordariales</taxon>
        <taxon>Chaetomiaceae</taxon>
        <taxon>Corynascus</taxon>
    </lineage>
</organism>
<evidence type="ECO:0000256" key="2">
    <source>
        <dbReference type="ARBA" id="ARBA00004584"/>
    </source>
</evidence>
<keyword evidence="6" id="KW-0137">Centromere</keyword>
<evidence type="ECO:0000256" key="7">
    <source>
        <dbReference type="SAM" id="MobiDB-lite"/>
    </source>
</evidence>
<feature type="compositionally biased region" description="Polar residues" evidence="7">
    <location>
        <begin position="58"/>
        <end position="70"/>
    </location>
</feature>
<dbReference type="AlphaFoldDB" id="A0AAN7CV42"/>
<gene>
    <name evidence="8" type="ORF">C7999DRAFT_40002</name>
</gene>
<accession>A0AAN7CV42</accession>
<comment type="caution">
    <text evidence="8">The sequence shown here is derived from an EMBL/GenBank/DDBJ whole genome shotgun (WGS) entry which is preliminary data.</text>
</comment>
<evidence type="ECO:0000256" key="5">
    <source>
        <dbReference type="ARBA" id="ARBA00023242"/>
    </source>
</evidence>
<proteinExistence type="inferred from homology"/>
<dbReference type="GO" id="GO:0005634">
    <property type="term" value="C:nucleus"/>
    <property type="evidence" value="ECO:0007669"/>
    <property type="project" value="UniProtKB-SubCell"/>
</dbReference>
<reference evidence="8" key="1">
    <citation type="journal article" date="2023" name="Mol. Phylogenet. Evol.">
        <title>Genome-scale phylogeny and comparative genomics of the fungal order Sordariales.</title>
        <authorList>
            <person name="Hensen N."/>
            <person name="Bonometti L."/>
            <person name="Westerberg I."/>
            <person name="Brannstrom I.O."/>
            <person name="Guillou S."/>
            <person name="Cros-Aarteil S."/>
            <person name="Calhoun S."/>
            <person name="Haridas S."/>
            <person name="Kuo A."/>
            <person name="Mondo S."/>
            <person name="Pangilinan J."/>
            <person name="Riley R."/>
            <person name="LaButti K."/>
            <person name="Andreopoulos B."/>
            <person name="Lipzen A."/>
            <person name="Chen C."/>
            <person name="Yan M."/>
            <person name="Daum C."/>
            <person name="Ng V."/>
            <person name="Clum A."/>
            <person name="Steindorff A."/>
            <person name="Ohm R.A."/>
            <person name="Martin F."/>
            <person name="Silar P."/>
            <person name="Natvig D.O."/>
            <person name="Lalanne C."/>
            <person name="Gautier V."/>
            <person name="Ament-Velasquez S.L."/>
            <person name="Kruys A."/>
            <person name="Hutchinson M.I."/>
            <person name="Powell A.J."/>
            <person name="Barry K."/>
            <person name="Miller A.N."/>
            <person name="Grigoriev I.V."/>
            <person name="Debuchy R."/>
            <person name="Gladieux P."/>
            <person name="Hiltunen Thoren M."/>
            <person name="Johannesson H."/>
        </authorList>
    </citation>
    <scope>NUCLEOTIDE SEQUENCE</scope>
    <source>
        <strain evidence="8">CBS 359.72</strain>
    </source>
</reference>
<dbReference type="Proteomes" id="UP001303647">
    <property type="component" value="Unassembled WGS sequence"/>
</dbReference>
<keyword evidence="4" id="KW-0158">Chromosome</keyword>
<comment type="similarity">
    <text evidence="3">Belongs to the CENP-O/MCM21 family.</text>
</comment>
<dbReference type="PANTHER" id="PTHR14582">
    <property type="entry name" value="INNER KINETOCHORE SUBUNIT MAL2"/>
    <property type="match status" value="1"/>
</dbReference>
<evidence type="ECO:0000256" key="6">
    <source>
        <dbReference type="ARBA" id="ARBA00023328"/>
    </source>
</evidence>
<evidence type="ECO:0000313" key="8">
    <source>
        <dbReference type="EMBL" id="KAK4248874.1"/>
    </source>
</evidence>
<evidence type="ECO:0000313" key="9">
    <source>
        <dbReference type="Proteomes" id="UP001303647"/>
    </source>
</evidence>
<keyword evidence="9" id="KW-1185">Reference proteome</keyword>
<comment type="subcellular location">
    <subcellularLocation>
        <location evidence="2">Chromosome</location>
        <location evidence="2">Centromere</location>
    </subcellularLocation>
    <subcellularLocation>
        <location evidence="1">Nucleus</location>
    </subcellularLocation>
</comment>
<dbReference type="InterPro" id="IPR018464">
    <property type="entry name" value="CENP-O"/>
</dbReference>
<sequence length="325" mass="35912">MASNLDEEIEDLRARVTTLKKQLRVHASTLITAPSTRQLLSSAPQPDKPTTTLTLPTHSNQTRSQTEAQAHQKNLLADALAQQQAHAQQCLYRTCATLTTFRARDPDPRAVDGGAILGLRIEVVSRARFLRPYYVLLNRPFPSSRHHLRVHRHTLPPCIPMAGLAVRYLAPPPTPTPSGSGGEQRRVEEKKKQRSRQDLAKFARALRREVVRYHHRLGVVADLRNAAGIGRAGYGDQEEEEGEKGDSEGRPSNRLVDISPADAEAKHLSIEWADGRTGRLVMGDDGEIVKLVVLGENGRDYEAARGLLGGAVRIEDVVKRLAALR</sequence>
<feature type="region of interest" description="Disordered" evidence="7">
    <location>
        <begin position="232"/>
        <end position="255"/>
    </location>
</feature>
<feature type="compositionally biased region" description="Basic and acidic residues" evidence="7">
    <location>
        <begin position="183"/>
        <end position="198"/>
    </location>
</feature>
<dbReference type="PANTHER" id="PTHR14582:SF1">
    <property type="entry name" value="CENTROMERE PROTEIN O"/>
    <property type="match status" value="1"/>
</dbReference>
<keyword evidence="5" id="KW-0539">Nucleus</keyword>
<dbReference type="Pfam" id="PF09496">
    <property type="entry name" value="CENP-O"/>
    <property type="match status" value="1"/>
</dbReference>
<name>A0AAN7CV42_9PEZI</name>
<evidence type="ECO:0000256" key="4">
    <source>
        <dbReference type="ARBA" id="ARBA00022454"/>
    </source>
</evidence>
<dbReference type="GO" id="GO:0031511">
    <property type="term" value="C:Mis6-Sim4 complex"/>
    <property type="evidence" value="ECO:0007669"/>
    <property type="project" value="TreeGrafter"/>
</dbReference>
<evidence type="ECO:0000256" key="1">
    <source>
        <dbReference type="ARBA" id="ARBA00004123"/>
    </source>
</evidence>
<protein>
    <submittedName>
        <fullName evidence="8">Cenp-O kinetochore centromere component-domain-containing protein</fullName>
    </submittedName>
</protein>